<comment type="caution">
    <text evidence="3">The sequence shown here is derived from an EMBL/GenBank/DDBJ whole genome shotgun (WGS) entry which is preliminary data.</text>
</comment>
<dbReference type="STRING" id="887144.BJF91_12830"/>
<dbReference type="Gene3D" id="3.20.20.190">
    <property type="entry name" value="Phosphatidylinositol (PI) phosphodiesterase"/>
    <property type="match status" value="1"/>
</dbReference>
<evidence type="ECO:0000313" key="4">
    <source>
        <dbReference type="Proteomes" id="UP000185598"/>
    </source>
</evidence>
<dbReference type="RefSeq" id="WP_075614097.1">
    <property type="nucleotide sequence ID" value="NZ_JACIED010000003.1"/>
</dbReference>
<dbReference type="SUPFAM" id="SSF51695">
    <property type="entry name" value="PLC-like phosphodiesterases"/>
    <property type="match status" value="1"/>
</dbReference>
<name>A0A1Q9A6K2_9HYPH</name>
<evidence type="ECO:0000313" key="3">
    <source>
        <dbReference type="EMBL" id="OLP50206.1"/>
    </source>
</evidence>
<evidence type="ECO:0000259" key="1">
    <source>
        <dbReference type="PROSITE" id="PS51704"/>
    </source>
</evidence>
<dbReference type="InterPro" id="IPR030395">
    <property type="entry name" value="GP_PDE_dom"/>
</dbReference>
<protein>
    <submittedName>
        <fullName evidence="3">Glycerophosphodiester phosphodiesterase</fullName>
    </submittedName>
    <submittedName>
        <fullName evidence="2">Glycerophosphoryl diester phosphodiesterase</fullName>
    </submittedName>
</protein>
<evidence type="ECO:0000313" key="5">
    <source>
        <dbReference type="Proteomes" id="UP000544107"/>
    </source>
</evidence>
<feature type="domain" description="GP-PDE" evidence="1">
    <location>
        <begin position="14"/>
        <end position="276"/>
    </location>
</feature>
<dbReference type="GO" id="GO:0006629">
    <property type="term" value="P:lipid metabolic process"/>
    <property type="evidence" value="ECO:0007669"/>
    <property type="project" value="InterPro"/>
</dbReference>
<evidence type="ECO:0000313" key="2">
    <source>
        <dbReference type="EMBL" id="MBB4008660.1"/>
    </source>
</evidence>
<accession>A0A1Q9A6K2</accession>
<organism evidence="3 4">
    <name type="scientific">Allorhizobium taibaishanense</name>
    <dbReference type="NCBI Taxonomy" id="887144"/>
    <lineage>
        <taxon>Bacteria</taxon>
        <taxon>Pseudomonadati</taxon>
        <taxon>Pseudomonadota</taxon>
        <taxon>Alphaproteobacteria</taxon>
        <taxon>Hyphomicrobiales</taxon>
        <taxon>Rhizobiaceae</taxon>
        <taxon>Rhizobium/Agrobacterium group</taxon>
        <taxon>Allorhizobium</taxon>
    </lineage>
</organism>
<dbReference type="EMBL" id="JACIED010000003">
    <property type="protein sequence ID" value="MBB4008660.1"/>
    <property type="molecule type" value="Genomic_DNA"/>
</dbReference>
<dbReference type="PANTHER" id="PTHR46211:SF14">
    <property type="entry name" value="GLYCEROPHOSPHODIESTER PHOSPHODIESTERASE"/>
    <property type="match status" value="1"/>
</dbReference>
<dbReference type="InterPro" id="IPR017946">
    <property type="entry name" value="PLC-like_Pdiesterase_TIM-brl"/>
</dbReference>
<dbReference type="OrthoDB" id="8418918at2"/>
<dbReference type="Proteomes" id="UP000544107">
    <property type="component" value="Unassembled WGS sequence"/>
</dbReference>
<proteinExistence type="predicted"/>
<gene>
    <name evidence="3" type="ORF">BJF91_12830</name>
    <name evidence="2" type="ORF">GGQ71_002940</name>
</gene>
<sequence length="282" mass="29940">MPDGIFIDTDGFHTMLKWHRGHKQAGDISFTPERIAEGMARGASVEIDLVCHAGGGMAVLHDALLDKATTGVGPVRGATADQLRQFFLRDTNGAPSPHRIMLIEDLARLLADSACGKGAVLQLDLKEMVDGLMEADVAAFAAAIAPVRDKVILSAGDARAVARLAEAVPGLPVGYDPCHDGAIERVLASGDFAGFVDTALQAIPEAQTIYLHHQLVLTAEEHGFDLIAAFHAAGKRIDAYTIQEANPASLAKVLRLLALRCDQITTDDPVGLEQLVLNSRGE</sequence>
<dbReference type="AlphaFoldDB" id="A0A1Q9A6K2"/>
<dbReference type="EMBL" id="MKIN01000021">
    <property type="protein sequence ID" value="OLP50206.1"/>
    <property type="molecule type" value="Genomic_DNA"/>
</dbReference>
<dbReference type="Proteomes" id="UP000185598">
    <property type="component" value="Unassembled WGS sequence"/>
</dbReference>
<keyword evidence="4" id="KW-1185">Reference proteome</keyword>
<dbReference type="GO" id="GO:0008081">
    <property type="term" value="F:phosphoric diester hydrolase activity"/>
    <property type="evidence" value="ECO:0007669"/>
    <property type="project" value="InterPro"/>
</dbReference>
<reference evidence="2 5" key="2">
    <citation type="submission" date="2020-08" db="EMBL/GenBank/DDBJ databases">
        <title>Genomic Encyclopedia of Type Strains, Phase IV (KMG-IV): sequencing the most valuable type-strain genomes for metagenomic binning, comparative biology and taxonomic classification.</title>
        <authorList>
            <person name="Goeker M."/>
        </authorList>
    </citation>
    <scope>NUCLEOTIDE SEQUENCE [LARGE SCALE GENOMIC DNA]</scope>
    <source>
        <strain evidence="2 5">DSM 100021</strain>
    </source>
</reference>
<reference evidence="3 4" key="1">
    <citation type="submission" date="2016-09" db="EMBL/GenBank/DDBJ databases">
        <title>Rhizobium oryziradicis sp. nov., isolated from the root of rice.</title>
        <authorList>
            <person name="Zhao J."/>
            <person name="Zhang X."/>
        </authorList>
    </citation>
    <scope>NUCLEOTIDE SEQUENCE [LARGE SCALE GENOMIC DNA]</scope>
    <source>
        <strain evidence="3 4">14971</strain>
    </source>
</reference>
<dbReference type="PANTHER" id="PTHR46211">
    <property type="entry name" value="GLYCEROPHOSPHORYL DIESTER PHOSPHODIESTERASE"/>
    <property type="match status" value="1"/>
</dbReference>
<dbReference type="PROSITE" id="PS51704">
    <property type="entry name" value="GP_PDE"/>
    <property type="match status" value="1"/>
</dbReference>
<dbReference type="Pfam" id="PF03009">
    <property type="entry name" value="GDPD"/>
    <property type="match status" value="1"/>
</dbReference>